<gene>
    <name evidence="1" type="ORF">DSO57_1028482</name>
</gene>
<keyword evidence="2" id="KW-1185">Reference proteome</keyword>
<dbReference type="Proteomes" id="UP001165960">
    <property type="component" value="Unassembled WGS sequence"/>
</dbReference>
<evidence type="ECO:0000313" key="1">
    <source>
        <dbReference type="EMBL" id="KAJ9084023.1"/>
    </source>
</evidence>
<sequence>MSLYGDLPPPSSSKDGSLNESEGEMSKSNSGGGTISLPPSIGKAPLTNKSSLTTPHFTPSTILRKSNPASGPKFTSFRRPPVFKPTISVNPSEPTLSKPKQQVTSYQPPIIETLKTTEKVTSNVQDEYDPAYPNDFAKMQRLREEAQLKQSLHFNSCSRSPSPRSNNSYNGSPRYSSGSQSPDRVPNRSFSAVPPPPSLVSNGSTQAPTIPLTQSGEEAYLRRHQLSQSSKPIQSGEEAYLRRLQLSKATELVQSVVKSEPNAGSSILLLMNMVGREDADDQLEEEVTNECIKFGQVIKCFVYVAPPEIPEQHSVRIFVEFSSPESALEAKHSLHGRLFAGRNIQAEIFDQARFRRFDFAARPDELERKF</sequence>
<dbReference type="EMBL" id="QTSX02000891">
    <property type="protein sequence ID" value="KAJ9084023.1"/>
    <property type="molecule type" value="Genomic_DNA"/>
</dbReference>
<evidence type="ECO:0000313" key="2">
    <source>
        <dbReference type="Proteomes" id="UP001165960"/>
    </source>
</evidence>
<organism evidence="1 2">
    <name type="scientific">Entomophthora muscae</name>
    <dbReference type="NCBI Taxonomy" id="34485"/>
    <lineage>
        <taxon>Eukaryota</taxon>
        <taxon>Fungi</taxon>
        <taxon>Fungi incertae sedis</taxon>
        <taxon>Zoopagomycota</taxon>
        <taxon>Entomophthoromycotina</taxon>
        <taxon>Entomophthoromycetes</taxon>
        <taxon>Entomophthorales</taxon>
        <taxon>Entomophthoraceae</taxon>
        <taxon>Entomophthora</taxon>
    </lineage>
</organism>
<comment type="caution">
    <text evidence="1">The sequence shown here is derived from an EMBL/GenBank/DDBJ whole genome shotgun (WGS) entry which is preliminary data.</text>
</comment>
<reference evidence="1" key="1">
    <citation type="submission" date="2022-04" db="EMBL/GenBank/DDBJ databases">
        <title>Genome of the entomopathogenic fungus Entomophthora muscae.</title>
        <authorList>
            <person name="Elya C."/>
            <person name="Lovett B.R."/>
            <person name="Lee E."/>
            <person name="Macias A.M."/>
            <person name="Hajek A.E."/>
            <person name="De Bivort B.L."/>
            <person name="Kasson M.T."/>
            <person name="De Fine Licht H.H."/>
            <person name="Stajich J.E."/>
        </authorList>
    </citation>
    <scope>NUCLEOTIDE SEQUENCE</scope>
    <source>
        <strain evidence="1">Berkeley</strain>
    </source>
</reference>
<protein>
    <submittedName>
        <fullName evidence="1">Uncharacterized protein</fullName>
    </submittedName>
</protein>
<accession>A0ACC2UAG8</accession>
<name>A0ACC2UAG8_9FUNG</name>
<proteinExistence type="predicted"/>